<evidence type="ECO:0000313" key="11">
    <source>
        <dbReference type="Proteomes" id="UP000630718"/>
    </source>
</evidence>
<dbReference type="GO" id="GO:0009055">
    <property type="term" value="F:electron transfer activity"/>
    <property type="evidence" value="ECO:0007669"/>
    <property type="project" value="UniProtKB-UniRule"/>
</dbReference>
<keyword evidence="11" id="KW-1185">Reference proteome</keyword>
<evidence type="ECO:0000256" key="6">
    <source>
        <dbReference type="ARBA" id="ARBA00023014"/>
    </source>
</evidence>
<reference evidence="10" key="1">
    <citation type="journal article" date="2014" name="Int. J. Syst. Evol. Microbiol.">
        <title>Complete genome sequence of Corynebacterium casei LMG S-19264T (=DSM 44701T), isolated from a smear-ripened cheese.</title>
        <authorList>
            <consortium name="US DOE Joint Genome Institute (JGI-PGF)"/>
            <person name="Walter F."/>
            <person name="Albersmeier A."/>
            <person name="Kalinowski J."/>
            <person name="Ruckert C."/>
        </authorList>
    </citation>
    <scope>NUCLEOTIDE SEQUENCE</scope>
    <source>
        <strain evidence="10">JCM 4477</strain>
    </source>
</reference>
<name>A0A919ABB2_9ACTN</name>
<evidence type="ECO:0000256" key="7">
    <source>
        <dbReference type="ARBA" id="ARBA00023291"/>
    </source>
</evidence>
<dbReference type="Gene3D" id="3.30.70.20">
    <property type="match status" value="1"/>
</dbReference>
<keyword evidence="6 8" id="KW-0411">Iron-sulfur</keyword>
<dbReference type="PROSITE" id="PS51379">
    <property type="entry name" value="4FE4S_FER_2"/>
    <property type="match status" value="1"/>
</dbReference>
<dbReference type="GO" id="GO:0005506">
    <property type="term" value="F:iron ion binding"/>
    <property type="evidence" value="ECO:0007669"/>
    <property type="project" value="UniProtKB-UniRule"/>
</dbReference>
<dbReference type="PANTHER" id="PTHR36923">
    <property type="entry name" value="FERREDOXIN"/>
    <property type="match status" value="1"/>
</dbReference>
<reference evidence="10" key="2">
    <citation type="submission" date="2020-09" db="EMBL/GenBank/DDBJ databases">
        <authorList>
            <person name="Sun Q."/>
            <person name="Ohkuma M."/>
        </authorList>
    </citation>
    <scope>NUCLEOTIDE SEQUENCE</scope>
    <source>
        <strain evidence="10">JCM 4477</strain>
    </source>
</reference>
<dbReference type="EMBL" id="BNBI01000004">
    <property type="protein sequence ID" value="GHE95932.1"/>
    <property type="molecule type" value="Genomic_DNA"/>
</dbReference>
<dbReference type="PANTHER" id="PTHR36923:SF3">
    <property type="entry name" value="FERREDOXIN"/>
    <property type="match status" value="1"/>
</dbReference>
<protein>
    <recommendedName>
        <fullName evidence="8">Ferredoxin</fullName>
    </recommendedName>
</protein>
<evidence type="ECO:0000256" key="4">
    <source>
        <dbReference type="ARBA" id="ARBA00022982"/>
    </source>
</evidence>
<evidence type="ECO:0000313" key="10">
    <source>
        <dbReference type="EMBL" id="GHE95932.1"/>
    </source>
</evidence>
<evidence type="ECO:0000256" key="3">
    <source>
        <dbReference type="ARBA" id="ARBA00022723"/>
    </source>
</evidence>
<evidence type="ECO:0000256" key="8">
    <source>
        <dbReference type="RuleBase" id="RU368020"/>
    </source>
</evidence>
<gene>
    <name evidence="10" type="ORF">GCM10018772_19930</name>
</gene>
<evidence type="ECO:0000256" key="1">
    <source>
        <dbReference type="ARBA" id="ARBA00001927"/>
    </source>
</evidence>
<dbReference type="AlphaFoldDB" id="A0A919ABB2"/>
<dbReference type="Proteomes" id="UP000630718">
    <property type="component" value="Unassembled WGS sequence"/>
</dbReference>
<dbReference type="InterPro" id="IPR051269">
    <property type="entry name" value="Fe-S_cluster_ET"/>
</dbReference>
<dbReference type="Pfam" id="PF13370">
    <property type="entry name" value="Fer4_13"/>
    <property type="match status" value="1"/>
</dbReference>
<accession>A0A919ABB2</accession>
<keyword evidence="3 8" id="KW-0479">Metal-binding</keyword>
<dbReference type="InterPro" id="IPR001080">
    <property type="entry name" value="3Fe4S_ferredoxin"/>
</dbReference>
<sequence>MSAPQEGATLEIAVDEDRCVAAGHCVVAAPEIFDQREEDGVVVLLDPRPPATAQDTVREAALLCPAAVIRVLRAPS</sequence>
<dbReference type="GO" id="GO:0051538">
    <property type="term" value="F:3 iron, 4 sulfur cluster binding"/>
    <property type="evidence" value="ECO:0007669"/>
    <property type="project" value="UniProtKB-KW"/>
</dbReference>
<organism evidence="10 11">
    <name type="scientific">Streptomyces fumanus</name>
    <dbReference type="NCBI Taxonomy" id="67302"/>
    <lineage>
        <taxon>Bacteria</taxon>
        <taxon>Bacillati</taxon>
        <taxon>Actinomycetota</taxon>
        <taxon>Actinomycetes</taxon>
        <taxon>Kitasatosporales</taxon>
        <taxon>Streptomycetaceae</taxon>
        <taxon>Streptomyces</taxon>
    </lineage>
</organism>
<dbReference type="InterPro" id="IPR017896">
    <property type="entry name" value="4Fe4S_Fe-S-bd"/>
</dbReference>
<comment type="caution">
    <text evidence="10">The sequence shown here is derived from an EMBL/GenBank/DDBJ whole genome shotgun (WGS) entry which is preliminary data.</text>
</comment>
<evidence type="ECO:0000259" key="9">
    <source>
        <dbReference type="PROSITE" id="PS51379"/>
    </source>
</evidence>
<keyword evidence="2 8" id="KW-0813">Transport</keyword>
<keyword evidence="7" id="KW-0003">3Fe-4S</keyword>
<dbReference type="SUPFAM" id="SSF54862">
    <property type="entry name" value="4Fe-4S ferredoxins"/>
    <property type="match status" value="1"/>
</dbReference>
<proteinExistence type="predicted"/>
<dbReference type="PRINTS" id="PR00352">
    <property type="entry name" value="3FE4SFRDOXIN"/>
</dbReference>
<evidence type="ECO:0000256" key="5">
    <source>
        <dbReference type="ARBA" id="ARBA00023004"/>
    </source>
</evidence>
<evidence type="ECO:0000256" key="2">
    <source>
        <dbReference type="ARBA" id="ARBA00022448"/>
    </source>
</evidence>
<comment type="function">
    <text evidence="8">Ferredoxins are iron-sulfur proteins that transfer electrons in a wide variety of metabolic reactions.</text>
</comment>
<keyword evidence="5 8" id="KW-0408">Iron</keyword>
<comment type="cofactor">
    <cofactor evidence="1">
        <name>[3Fe-4S] cluster</name>
        <dbReference type="ChEBI" id="CHEBI:21137"/>
    </cofactor>
</comment>
<keyword evidence="4 8" id="KW-0249">Electron transport</keyword>
<feature type="domain" description="4Fe-4S ferredoxin-type" evidence="9">
    <location>
        <begin position="10"/>
        <end position="38"/>
    </location>
</feature>